<evidence type="ECO:0000259" key="1">
    <source>
        <dbReference type="Pfam" id="PF03551"/>
    </source>
</evidence>
<dbReference type="Pfam" id="PF03551">
    <property type="entry name" value="PadR"/>
    <property type="match status" value="1"/>
</dbReference>
<dbReference type="InterPro" id="IPR036388">
    <property type="entry name" value="WH-like_DNA-bd_sf"/>
</dbReference>
<name>A0ABP5G433_9ACTN</name>
<dbReference type="Gene3D" id="1.10.10.10">
    <property type="entry name" value="Winged helix-like DNA-binding domain superfamily/Winged helix DNA-binding domain"/>
    <property type="match status" value="1"/>
</dbReference>
<evidence type="ECO:0000313" key="2">
    <source>
        <dbReference type="EMBL" id="GAA2039857.1"/>
    </source>
</evidence>
<dbReference type="InterPro" id="IPR036390">
    <property type="entry name" value="WH_DNA-bd_sf"/>
</dbReference>
<evidence type="ECO:0000313" key="3">
    <source>
        <dbReference type="Proteomes" id="UP001500751"/>
    </source>
</evidence>
<accession>A0ABP5G433</accession>
<reference evidence="3" key="1">
    <citation type="journal article" date="2019" name="Int. J. Syst. Evol. Microbiol.">
        <title>The Global Catalogue of Microorganisms (GCM) 10K type strain sequencing project: providing services to taxonomists for standard genome sequencing and annotation.</title>
        <authorList>
            <consortium name="The Broad Institute Genomics Platform"/>
            <consortium name="The Broad Institute Genome Sequencing Center for Infectious Disease"/>
            <person name="Wu L."/>
            <person name="Ma J."/>
        </authorList>
    </citation>
    <scope>NUCLEOTIDE SEQUENCE [LARGE SCALE GENOMIC DNA]</scope>
    <source>
        <strain evidence="3">JCM 16014</strain>
    </source>
</reference>
<proteinExistence type="predicted"/>
<sequence length="196" mass="21695">MGRGARATRARPTDGRDPVLPLAILGFLADEPLHGYQLKDRITGLTGHVKPVSDGALYPAIARLEAKGFVERRPEPGSGAAPRQVLTLTAAGREELDRRLREPTQTEITDRNRYFTLLAFLHRLEDPEAQAAVLRRRLDFLTAPNVAFFFDQDGKPVRVENAPTLFQRGMTQIARATSKAEREWLDAAIAELEAAG</sequence>
<keyword evidence="3" id="KW-1185">Reference proteome</keyword>
<dbReference type="InterPro" id="IPR005149">
    <property type="entry name" value="Tscrpt_reg_PadR_N"/>
</dbReference>
<dbReference type="PANTHER" id="PTHR33169">
    <property type="entry name" value="PADR-FAMILY TRANSCRIPTIONAL REGULATOR"/>
    <property type="match status" value="1"/>
</dbReference>
<feature type="domain" description="Transcription regulator PadR N-terminal" evidence="1">
    <location>
        <begin position="24"/>
        <end position="97"/>
    </location>
</feature>
<dbReference type="PANTHER" id="PTHR33169:SF26">
    <property type="entry name" value="CONSERVED PROTEIN"/>
    <property type="match status" value="1"/>
</dbReference>
<dbReference type="InterPro" id="IPR052509">
    <property type="entry name" value="Metal_resp_DNA-bind_regulator"/>
</dbReference>
<protein>
    <submittedName>
        <fullName evidence="2">PadR family transcriptional regulator</fullName>
    </submittedName>
</protein>
<dbReference type="Proteomes" id="UP001500751">
    <property type="component" value="Unassembled WGS sequence"/>
</dbReference>
<dbReference type="EMBL" id="BAAAQN010000029">
    <property type="protein sequence ID" value="GAA2039857.1"/>
    <property type="molecule type" value="Genomic_DNA"/>
</dbReference>
<gene>
    <name evidence="2" type="ORF">GCM10009839_47350</name>
</gene>
<organism evidence="2 3">
    <name type="scientific">Catenulispora yoronensis</name>
    <dbReference type="NCBI Taxonomy" id="450799"/>
    <lineage>
        <taxon>Bacteria</taxon>
        <taxon>Bacillati</taxon>
        <taxon>Actinomycetota</taxon>
        <taxon>Actinomycetes</taxon>
        <taxon>Catenulisporales</taxon>
        <taxon>Catenulisporaceae</taxon>
        <taxon>Catenulispora</taxon>
    </lineage>
</organism>
<dbReference type="SUPFAM" id="SSF46785">
    <property type="entry name" value="Winged helix' DNA-binding domain"/>
    <property type="match status" value="1"/>
</dbReference>
<comment type="caution">
    <text evidence="2">The sequence shown here is derived from an EMBL/GenBank/DDBJ whole genome shotgun (WGS) entry which is preliminary data.</text>
</comment>